<evidence type="ECO:0000313" key="3">
    <source>
        <dbReference type="EMBL" id="AAB26946.1"/>
    </source>
</evidence>
<keyword evidence="2" id="KW-0812">Transmembrane</keyword>
<accession>Q87069</accession>
<keyword evidence="2" id="KW-1133">Transmembrane helix</keyword>
<feature type="transmembrane region" description="Helical" evidence="2">
    <location>
        <begin position="6"/>
        <end position="25"/>
    </location>
</feature>
<evidence type="ECO:0000256" key="1">
    <source>
        <dbReference type="SAM" id="MobiDB-lite"/>
    </source>
</evidence>
<organism evidence="3">
    <name type="scientific">Suid herpesvirus 1</name>
    <name type="common">SuHV-1</name>
    <name type="synonym">Pseudorabies virus</name>
    <dbReference type="NCBI Taxonomy" id="10345"/>
    <lineage>
        <taxon>Viruses</taxon>
        <taxon>Duplodnaviria</taxon>
        <taxon>Heunggongvirae</taxon>
        <taxon>Peploviricota</taxon>
        <taxon>Herviviricetes</taxon>
        <taxon>Herpesvirales</taxon>
        <taxon>Orthoherpesviridae</taxon>
        <taxon>Alphaherpesvirinae</taxon>
        <taxon>Varicellovirus</taxon>
        <taxon>Varicellovirus suidalpha1</taxon>
    </lineage>
</organism>
<name>Q87069_SUHV</name>
<reference evidence="3" key="1">
    <citation type="submission" date="1995-05" db="EMBL/GenBank/DDBJ databases">
        <title>Characteristics of early transcripts of pseudorabies virus.</title>
        <authorList>
            <person name="Ho T."/>
            <person name="Hsiang C."/>
            <person name="Chang T."/>
        </authorList>
    </citation>
    <scope>NUCLEOTIDE SEQUENCE</scope>
    <source>
        <strain evidence="3">TNL</strain>
    </source>
</reference>
<dbReference type="EMBL" id="U27483">
    <property type="protein sequence ID" value="AAB26946.1"/>
    <property type="molecule type" value="mRNA"/>
</dbReference>
<proteinExistence type="evidence at transcript level"/>
<feature type="non-terminal residue" evidence="3">
    <location>
        <position position="133"/>
    </location>
</feature>
<feature type="non-terminal residue" evidence="3">
    <location>
        <position position="1"/>
    </location>
</feature>
<evidence type="ECO:0000256" key="2">
    <source>
        <dbReference type="SAM" id="Phobius"/>
    </source>
</evidence>
<keyword evidence="2" id="KW-0472">Membrane</keyword>
<protein>
    <submittedName>
        <fullName evidence="3">Glycoprotein gII</fullName>
    </submittedName>
</protein>
<sequence>PFGALAIGLLVLAGLVAAFLAYRHISRLRRNPMKALYPVTTKALKEDGVEEGDVDEAKLDQARDMIRYMSIVSALEQQEHRRARRTAGPRSWPAGSGRWLRAAGTTSASRARTPTPCSPLPRETIKMRLFGNT</sequence>
<feature type="region of interest" description="Disordered" evidence="1">
    <location>
        <begin position="77"/>
        <end position="98"/>
    </location>
</feature>